<dbReference type="Pfam" id="PF13614">
    <property type="entry name" value="AAA_31"/>
    <property type="match status" value="1"/>
</dbReference>
<dbReference type="SUPFAM" id="SSF52540">
    <property type="entry name" value="P-loop containing nucleoside triphosphate hydrolases"/>
    <property type="match status" value="1"/>
</dbReference>
<dbReference type="PANTHER" id="PTHR13696">
    <property type="entry name" value="P-LOOP CONTAINING NUCLEOSIDE TRIPHOSPHATE HYDROLASE"/>
    <property type="match status" value="1"/>
</dbReference>
<feature type="non-terminal residue" evidence="2">
    <location>
        <position position="286"/>
    </location>
</feature>
<reference evidence="2" key="1">
    <citation type="journal article" date="2014" name="Front. Microbiol.">
        <title>High frequency of phylogenetically diverse reductive dehalogenase-homologous genes in deep subseafloor sedimentary metagenomes.</title>
        <authorList>
            <person name="Kawai M."/>
            <person name="Futagami T."/>
            <person name="Toyoda A."/>
            <person name="Takaki Y."/>
            <person name="Nishi S."/>
            <person name="Hori S."/>
            <person name="Arai W."/>
            <person name="Tsubouchi T."/>
            <person name="Morono Y."/>
            <person name="Uchiyama I."/>
            <person name="Ito T."/>
            <person name="Fujiyama A."/>
            <person name="Inagaki F."/>
            <person name="Takami H."/>
        </authorList>
    </citation>
    <scope>NUCLEOTIDE SEQUENCE</scope>
    <source>
        <strain evidence="2">Expedition CK06-06</strain>
    </source>
</reference>
<dbReference type="CDD" id="cd02042">
    <property type="entry name" value="ParAB_family"/>
    <property type="match status" value="1"/>
</dbReference>
<name>X0SH79_9ZZZZ</name>
<feature type="domain" description="AAA" evidence="1">
    <location>
        <begin position="1"/>
        <end position="163"/>
    </location>
</feature>
<evidence type="ECO:0000259" key="1">
    <source>
        <dbReference type="Pfam" id="PF13614"/>
    </source>
</evidence>
<comment type="caution">
    <text evidence="2">The sequence shown here is derived from an EMBL/GenBank/DDBJ whole genome shotgun (WGS) entry which is preliminary data.</text>
</comment>
<proteinExistence type="predicted"/>
<organism evidence="2">
    <name type="scientific">marine sediment metagenome</name>
    <dbReference type="NCBI Taxonomy" id="412755"/>
    <lineage>
        <taxon>unclassified sequences</taxon>
        <taxon>metagenomes</taxon>
        <taxon>ecological metagenomes</taxon>
    </lineage>
</organism>
<evidence type="ECO:0000313" key="2">
    <source>
        <dbReference type="EMBL" id="GAF74446.1"/>
    </source>
</evidence>
<dbReference type="AlphaFoldDB" id="X0SH79"/>
<dbReference type="PANTHER" id="PTHR13696:SF52">
    <property type="entry name" value="PARA FAMILY PROTEIN CT_582"/>
    <property type="match status" value="1"/>
</dbReference>
<sequence>MQTIAIVNEKGGTGKTTTAVNLSAALGQLGKSVLLVDLDGQAASSRWLGVEDDDRFADALWQGEGLEPIQDVIPGVSLAPGSGKLDSVSHDLRPTQGGQLRKLLSGMDGYDYGIIDCPPSLGNRLIGNALLAASHAIVPVETSILALDGLKILLTTFEDVRQGFGHEIILVGVLACRYDARTRLSRLILEELNRALPGKVFKTVIRENVRVRECPGSGQSILTYAPTSHAAEDYMSLARELVGLGAEGTLVADGQEPAAASDLTEEQRTAVGDMRTQVDVLVREFD</sequence>
<dbReference type="EMBL" id="BARS01002894">
    <property type="protein sequence ID" value="GAF74446.1"/>
    <property type="molecule type" value="Genomic_DNA"/>
</dbReference>
<dbReference type="InterPro" id="IPR050678">
    <property type="entry name" value="DNA_Partitioning_ATPase"/>
</dbReference>
<dbReference type="InterPro" id="IPR025669">
    <property type="entry name" value="AAA_dom"/>
</dbReference>
<protein>
    <recommendedName>
        <fullName evidence="1">AAA domain-containing protein</fullName>
    </recommendedName>
</protein>
<gene>
    <name evidence="2" type="ORF">S01H1_05563</name>
</gene>
<accession>X0SH79</accession>
<dbReference type="InterPro" id="IPR027417">
    <property type="entry name" value="P-loop_NTPase"/>
</dbReference>
<dbReference type="Gene3D" id="3.40.50.300">
    <property type="entry name" value="P-loop containing nucleotide triphosphate hydrolases"/>
    <property type="match status" value="1"/>
</dbReference>